<proteinExistence type="predicted"/>
<accession>A0A1G7M2J4</accession>
<sequence>MKKIIAAIDGLKYSESTTEYAAQLTRETHSHLVGVFNEDKNYHSYSIYDLTLEDTVEGNITSALDEHDKMVQDYAASQFTETCQSARINFTIHHGKSAAMPQLLHESLYADLMIICKKETFSRFDQDVPTSFVRHLLENAECPVVVVPQQFENIEKVVLLYDGGPASVYAIKMFSYLLPSLGKLPIEVLTVKPYRLDLHLPENRLMKEFMKRHFPDASYKIVHGEPVAEIIKHLKNKHHDELVVLGAFQRSMVSRWLRVDMADHLMAQLKTPLFIAHR</sequence>
<dbReference type="InterPro" id="IPR006016">
    <property type="entry name" value="UspA"/>
</dbReference>
<dbReference type="STRING" id="659014.SAMN04487996_111146"/>
<keyword evidence="3" id="KW-1185">Reference proteome</keyword>
<dbReference type="RefSeq" id="WP_090153452.1">
    <property type="nucleotide sequence ID" value="NZ_FNAN01000011.1"/>
</dbReference>
<evidence type="ECO:0000313" key="2">
    <source>
        <dbReference type="EMBL" id="SDF56035.1"/>
    </source>
</evidence>
<organism evidence="2 3">
    <name type="scientific">Dyadobacter soli</name>
    <dbReference type="NCBI Taxonomy" id="659014"/>
    <lineage>
        <taxon>Bacteria</taxon>
        <taxon>Pseudomonadati</taxon>
        <taxon>Bacteroidota</taxon>
        <taxon>Cytophagia</taxon>
        <taxon>Cytophagales</taxon>
        <taxon>Spirosomataceae</taxon>
        <taxon>Dyadobacter</taxon>
    </lineage>
</organism>
<feature type="domain" description="UspA" evidence="1">
    <location>
        <begin position="1"/>
        <end position="148"/>
    </location>
</feature>
<reference evidence="3" key="1">
    <citation type="submission" date="2016-10" db="EMBL/GenBank/DDBJ databases">
        <authorList>
            <person name="Varghese N."/>
            <person name="Submissions S."/>
        </authorList>
    </citation>
    <scope>NUCLEOTIDE SEQUENCE [LARGE SCALE GENOMIC DNA]</scope>
    <source>
        <strain evidence="3">DSM 25329</strain>
    </source>
</reference>
<dbReference type="OrthoDB" id="641005at2"/>
<dbReference type="Gene3D" id="3.40.50.12370">
    <property type="match status" value="1"/>
</dbReference>
<gene>
    <name evidence="2" type="ORF">SAMN04487996_111146</name>
</gene>
<dbReference type="EMBL" id="FNAN01000011">
    <property type="protein sequence ID" value="SDF56035.1"/>
    <property type="molecule type" value="Genomic_DNA"/>
</dbReference>
<evidence type="ECO:0000259" key="1">
    <source>
        <dbReference type="Pfam" id="PF00582"/>
    </source>
</evidence>
<dbReference type="AlphaFoldDB" id="A0A1G7M2J4"/>
<dbReference type="SUPFAM" id="SSF52402">
    <property type="entry name" value="Adenine nucleotide alpha hydrolases-like"/>
    <property type="match status" value="2"/>
</dbReference>
<evidence type="ECO:0000313" key="3">
    <source>
        <dbReference type="Proteomes" id="UP000198748"/>
    </source>
</evidence>
<protein>
    <submittedName>
        <fullName evidence="2">Nucleotide-binding universal stress protein, UspA family</fullName>
    </submittedName>
</protein>
<dbReference type="Pfam" id="PF00582">
    <property type="entry name" value="Usp"/>
    <property type="match status" value="1"/>
</dbReference>
<name>A0A1G7M2J4_9BACT</name>
<dbReference type="Proteomes" id="UP000198748">
    <property type="component" value="Unassembled WGS sequence"/>
</dbReference>